<dbReference type="PANTHER" id="PTHR30146:SF152">
    <property type="entry name" value="TRANSCRIPTIONAL REGULATORY PROTEIN"/>
    <property type="match status" value="1"/>
</dbReference>
<dbReference type="Pfam" id="PF00356">
    <property type="entry name" value="LacI"/>
    <property type="match status" value="1"/>
</dbReference>
<evidence type="ECO:0000313" key="6">
    <source>
        <dbReference type="Proteomes" id="UP000223606"/>
    </source>
</evidence>
<keyword evidence="2" id="KW-0238">DNA-binding</keyword>
<dbReference type="InterPro" id="IPR028082">
    <property type="entry name" value="Peripla_BP_I"/>
</dbReference>
<dbReference type="Proteomes" id="UP000223606">
    <property type="component" value="Chromosome 1"/>
</dbReference>
<evidence type="ECO:0000256" key="2">
    <source>
        <dbReference type="ARBA" id="ARBA00023125"/>
    </source>
</evidence>
<dbReference type="Gene3D" id="3.40.50.2300">
    <property type="match status" value="2"/>
</dbReference>
<organism evidence="5 6">
    <name type="scientific">Hartmannibacter diazotrophicus</name>
    <dbReference type="NCBI Taxonomy" id="1482074"/>
    <lineage>
        <taxon>Bacteria</taxon>
        <taxon>Pseudomonadati</taxon>
        <taxon>Pseudomonadota</taxon>
        <taxon>Alphaproteobacteria</taxon>
        <taxon>Hyphomicrobiales</taxon>
        <taxon>Pleomorphomonadaceae</taxon>
        <taxon>Hartmannibacter</taxon>
    </lineage>
</organism>
<dbReference type="CDD" id="cd06307">
    <property type="entry name" value="PBP1_sugar_binding"/>
    <property type="match status" value="1"/>
</dbReference>
<keyword evidence="6" id="KW-1185">Reference proteome</keyword>
<evidence type="ECO:0000313" key="5">
    <source>
        <dbReference type="EMBL" id="SON56870.1"/>
    </source>
</evidence>
<dbReference type="OrthoDB" id="9805774at2"/>
<proteinExistence type="predicted"/>
<dbReference type="SUPFAM" id="SSF53822">
    <property type="entry name" value="Periplasmic binding protein-like I"/>
    <property type="match status" value="1"/>
</dbReference>
<reference evidence="6" key="1">
    <citation type="submission" date="2017-09" db="EMBL/GenBank/DDBJ databases">
        <title>Genome sequence of Nannocystis excedens DSM 71.</title>
        <authorList>
            <person name="Blom J."/>
        </authorList>
    </citation>
    <scope>NUCLEOTIDE SEQUENCE [LARGE SCALE GENOMIC DNA]</scope>
    <source>
        <strain evidence="6">type strain: E19</strain>
    </source>
</reference>
<dbReference type="GO" id="GO:0000976">
    <property type="term" value="F:transcription cis-regulatory region binding"/>
    <property type="evidence" value="ECO:0007669"/>
    <property type="project" value="TreeGrafter"/>
</dbReference>
<dbReference type="SMART" id="SM00354">
    <property type="entry name" value="HTH_LACI"/>
    <property type="match status" value="1"/>
</dbReference>
<protein>
    <submittedName>
        <fullName evidence="5">Degradation activator</fullName>
    </submittedName>
</protein>
<dbReference type="InterPro" id="IPR025997">
    <property type="entry name" value="SBP_2_dom"/>
</dbReference>
<dbReference type="PANTHER" id="PTHR30146">
    <property type="entry name" value="LACI-RELATED TRANSCRIPTIONAL REPRESSOR"/>
    <property type="match status" value="1"/>
</dbReference>
<dbReference type="Pfam" id="PF13407">
    <property type="entry name" value="Peripla_BP_4"/>
    <property type="match status" value="1"/>
</dbReference>
<sequence length="342" mass="37502">MGKPTVHDIASEAGVSLATVDRVLNGRPGVRQKTQDRVQSAIMRLGYVRDLSAANLARQRQYRFAFVLPEGPGQFVGLLQAALREATDVQRADRISVRVLQVPAHDPHQVVRTLNTIDAKHYDGVAIMAQETPQVRDAVHRLKTAGLPVVTLISDLPNSDRDHFVGVNSIAAGRTAGLLMGRFLRGLTGKILVVTSSLLARDSLERRFGFDSVMAEKFGSLEILPTLEAHDDAERMAAIVRSSLDVHPDIVGIYSLASGNKALIESLRLTGRFQDFVVIAHELTSQTRDALERDELAAIITQDVGHLVRSAVRVLRAKSDGLSVIQSQERIRIEVLLKENLP</sequence>
<dbReference type="Gene3D" id="1.10.260.40">
    <property type="entry name" value="lambda repressor-like DNA-binding domains"/>
    <property type="match status" value="1"/>
</dbReference>
<evidence type="ECO:0000256" key="3">
    <source>
        <dbReference type="ARBA" id="ARBA00023163"/>
    </source>
</evidence>
<dbReference type="SUPFAM" id="SSF47413">
    <property type="entry name" value="lambda repressor-like DNA-binding domains"/>
    <property type="match status" value="1"/>
</dbReference>
<dbReference type="RefSeq" id="WP_099557200.1">
    <property type="nucleotide sequence ID" value="NZ_LT960614.1"/>
</dbReference>
<feature type="domain" description="HTH lacI-type" evidence="4">
    <location>
        <begin position="4"/>
        <end position="58"/>
    </location>
</feature>
<dbReference type="PROSITE" id="PS00356">
    <property type="entry name" value="HTH_LACI_1"/>
    <property type="match status" value="1"/>
</dbReference>
<dbReference type="KEGG" id="hdi:HDIA_3329"/>
<accession>A0A2C9D9M4</accession>
<dbReference type="EMBL" id="LT960614">
    <property type="protein sequence ID" value="SON56870.1"/>
    <property type="molecule type" value="Genomic_DNA"/>
</dbReference>
<gene>
    <name evidence="5" type="primary">degA_2</name>
    <name evidence="5" type="ORF">HDIA_3329</name>
</gene>
<evidence type="ECO:0000256" key="1">
    <source>
        <dbReference type="ARBA" id="ARBA00023015"/>
    </source>
</evidence>
<dbReference type="CDD" id="cd01392">
    <property type="entry name" value="HTH_LacI"/>
    <property type="match status" value="1"/>
</dbReference>
<dbReference type="AlphaFoldDB" id="A0A2C9D9M4"/>
<keyword evidence="1" id="KW-0805">Transcription regulation</keyword>
<dbReference type="GO" id="GO:0003700">
    <property type="term" value="F:DNA-binding transcription factor activity"/>
    <property type="evidence" value="ECO:0007669"/>
    <property type="project" value="TreeGrafter"/>
</dbReference>
<keyword evidence="3" id="KW-0804">Transcription</keyword>
<dbReference type="InterPro" id="IPR000843">
    <property type="entry name" value="HTH_LacI"/>
</dbReference>
<evidence type="ECO:0000259" key="4">
    <source>
        <dbReference type="PROSITE" id="PS50932"/>
    </source>
</evidence>
<dbReference type="PRINTS" id="PR00036">
    <property type="entry name" value="HTHLACI"/>
</dbReference>
<dbReference type="InterPro" id="IPR010982">
    <property type="entry name" value="Lambda_DNA-bd_dom_sf"/>
</dbReference>
<dbReference type="PROSITE" id="PS50932">
    <property type="entry name" value="HTH_LACI_2"/>
    <property type="match status" value="1"/>
</dbReference>
<name>A0A2C9D9M4_9HYPH</name>